<evidence type="ECO:0000256" key="4">
    <source>
        <dbReference type="ARBA" id="ARBA00022618"/>
    </source>
</evidence>
<dbReference type="Pfam" id="PF24951">
    <property type="entry name" value="LisH_PAC1"/>
    <property type="match status" value="1"/>
</dbReference>
<dbReference type="InterPro" id="IPR006594">
    <property type="entry name" value="LisH"/>
</dbReference>
<evidence type="ECO:0000313" key="15">
    <source>
        <dbReference type="EMBL" id="JAP60847.1"/>
    </source>
</evidence>
<feature type="repeat" description="WD" evidence="12">
    <location>
        <begin position="245"/>
        <end position="286"/>
    </location>
</feature>
<dbReference type="PROSITE" id="PS50294">
    <property type="entry name" value="WD_REPEATS_REGION"/>
    <property type="match status" value="6"/>
</dbReference>
<dbReference type="GO" id="GO:0016615">
    <property type="term" value="F:malate dehydrogenase activity"/>
    <property type="evidence" value="ECO:0007669"/>
    <property type="project" value="InterPro"/>
</dbReference>
<dbReference type="SMART" id="SM00320">
    <property type="entry name" value="WD40"/>
    <property type="match status" value="7"/>
</dbReference>
<feature type="coiled-coil region" evidence="11">
    <location>
        <begin position="56"/>
        <end position="83"/>
    </location>
</feature>
<dbReference type="GO" id="GO:0005875">
    <property type="term" value="C:microtubule associated complex"/>
    <property type="evidence" value="ECO:0007669"/>
    <property type="project" value="UniProtKB-UniRule"/>
</dbReference>
<dbReference type="GO" id="GO:0070840">
    <property type="term" value="F:dynein complex binding"/>
    <property type="evidence" value="ECO:0007669"/>
    <property type="project" value="UniProtKB-UniRule"/>
</dbReference>
<gene>
    <name evidence="15" type="primary">LIS1</name>
    <name evidence="15" type="ORF">TR141171</name>
</gene>
<dbReference type="InterPro" id="IPR017252">
    <property type="entry name" value="Dynein_regulator_LIS1"/>
</dbReference>
<evidence type="ECO:0000256" key="2">
    <source>
        <dbReference type="ARBA" id="ARBA00022490"/>
    </source>
</evidence>
<dbReference type="GO" id="GO:0006909">
    <property type="term" value="P:phagocytosis"/>
    <property type="evidence" value="ECO:0007669"/>
    <property type="project" value="UniProtKB-ARBA"/>
</dbReference>
<proteinExistence type="inferred from homology"/>
<evidence type="ECO:0000259" key="14">
    <source>
        <dbReference type="Pfam" id="PF24951"/>
    </source>
</evidence>
<evidence type="ECO:0000256" key="8">
    <source>
        <dbReference type="ARBA" id="ARBA00023054"/>
    </source>
</evidence>
<dbReference type="FunFam" id="2.130.10.10:FF:000342">
    <property type="entry name" value="Nuclear distribution protein PAC1"/>
    <property type="match status" value="1"/>
</dbReference>
<dbReference type="InterPro" id="IPR056795">
    <property type="entry name" value="PAC1-like_LisH-like_dom"/>
</dbReference>
<dbReference type="InterPro" id="IPR019775">
    <property type="entry name" value="WD40_repeat_CS"/>
</dbReference>
<dbReference type="PANTHER" id="PTHR22847:SF637">
    <property type="entry name" value="WD REPEAT DOMAIN 5B"/>
    <property type="match status" value="1"/>
</dbReference>
<dbReference type="CDD" id="cd00200">
    <property type="entry name" value="WD40"/>
    <property type="match status" value="1"/>
</dbReference>
<dbReference type="Gene3D" id="2.130.10.10">
    <property type="entry name" value="YVTN repeat-like/Quinoprotein amine dehydrogenase"/>
    <property type="match status" value="1"/>
</dbReference>
<feature type="repeat" description="WD" evidence="12">
    <location>
        <begin position="352"/>
        <end position="374"/>
    </location>
</feature>
<keyword evidence="9 11" id="KW-0206">Cytoskeleton</keyword>
<evidence type="ECO:0000256" key="1">
    <source>
        <dbReference type="ARBA" id="ARBA00022448"/>
    </source>
</evidence>
<dbReference type="GO" id="GO:1990234">
    <property type="term" value="C:transferase complex"/>
    <property type="evidence" value="ECO:0007669"/>
    <property type="project" value="UniProtKB-ARBA"/>
</dbReference>
<dbReference type="InterPro" id="IPR001252">
    <property type="entry name" value="Malate_DH_AS"/>
</dbReference>
<evidence type="ECO:0000256" key="11">
    <source>
        <dbReference type="HAMAP-Rule" id="MF_03141"/>
    </source>
</evidence>
<dbReference type="FunFam" id="1.20.960.30:FF:000002">
    <property type="entry name" value="Platelet-activating factor acetylhydrolase ib"/>
    <property type="match status" value="1"/>
</dbReference>
<keyword evidence="1 11" id="KW-0813">Transport</keyword>
<keyword evidence="4 11" id="KW-0132">Cell division</keyword>
<dbReference type="InterPro" id="IPR036322">
    <property type="entry name" value="WD40_repeat_dom_sf"/>
</dbReference>
<keyword evidence="7 11" id="KW-0498">Mitosis</keyword>
<feature type="repeat" description="WD" evidence="12">
    <location>
        <begin position="161"/>
        <end position="202"/>
    </location>
</feature>
<dbReference type="GO" id="GO:0006108">
    <property type="term" value="P:malate metabolic process"/>
    <property type="evidence" value="ECO:0007669"/>
    <property type="project" value="InterPro"/>
</dbReference>
<name>A0A0V0J6Q4_SCHSO</name>
<keyword evidence="8 11" id="KW-0175">Coiled coil</keyword>
<comment type="subcellular location">
    <subcellularLocation>
        <location evidence="11">Cytoplasm</location>
        <location evidence="11">Cytoskeleton</location>
    </subcellularLocation>
    <subcellularLocation>
        <location evidence="11">Cytoplasm</location>
        <location evidence="11">Cytoskeleton</location>
        <location evidence="11">Microtubule organizing center</location>
        <location evidence="11">Centrosome</location>
    </subcellularLocation>
    <text evidence="11">Localizes to the plus end of microtubules and to the centrosome.</text>
</comment>
<dbReference type="InterPro" id="IPR015943">
    <property type="entry name" value="WD40/YVTN_repeat-like_dom_sf"/>
</dbReference>
<evidence type="ECO:0000256" key="9">
    <source>
        <dbReference type="ARBA" id="ARBA00023212"/>
    </source>
</evidence>
<dbReference type="PROSITE" id="PS50896">
    <property type="entry name" value="LISH"/>
    <property type="match status" value="1"/>
</dbReference>
<evidence type="ECO:0000256" key="3">
    <source>
        <dbReference type="ARBA" id="ARBA00022574"/>
    </source>
</evidence>
<evidence type="ECO:0000256" key="12">
    <source>
        <dbReference type="PROSITE-ProRule" id="PRU00221"/>
    </source>
</evidence>
<protein>
    <recommendedName>
        <fullName evidence="11">Lissencephaly-1 homolog</fullName>
    </recommendedName>
</protein>
<dbReference type="GO" id="GO:0005737">
    <property type="term" value="C:cytoplasm"/>
    <property type="evidence" value="ECO:0007669"/>
    <property type="project" value="UniProtKB-UniRule"/>
</dbReference>
<dbReference type="GO" id="GO:0051301">
    <property type="term" value="P:cell division"/>
    <property type="evidence" value="ECO:0007669"/>
    <property type="project" value="UniProtKB-KW"/>
</dbReference>
<keyword evidence="10 11" id="KW-0131">Cell cycle</keyword>
<feature type="repeat" description="WD" evidence="12">
    <location>
        <begin position="119"/>
        <end position="160"/>
    </location>
</feature>
<keyword evidence="5 11" id="KW-0493">Microtubule</keyword>
<sequence length="451" mass="49799">MVLAQRQKDELNRAIADYLSANGYEQALVEFKKEACLDTPIDSKFAGLLEKKWTSVIRLQKKVMDLETKLADAEREFQAAQASLGYGPIGAAPGSGLPGRGERRSGADAIPRPPAKYTLTGHRSPVTRVRFHPHYNILVSASEDSTIKLWDYETGEFEHTLKGHTDVVQDLSFDPPGTLLASCSADMQVKLWDFTTYQCIKTLSGHDHNVSSVCFLPSGDFLVSASRDKTIKLWEVATGYCVKTFTGHTEWVRSVRPSLDGSLLASCSNDQTVRVWAVDTRECRAVLYGHEHVVECVAWANSPQAVAAIQAASNEEKETDSAPFSWALNGAAGDQPLANTAHGPDSTVGLILASGARDRTICIWDVKAGVCLLTLIGHDNWVRQLVFHPYGKYLLSASDDKTVRVWDLKNRRCHKTLDAHSHFVTTLDIHRSAPYMATGSVDLTVRVWECR</sequence>
<dbReference type="AlphaFoldDB" id="A0A0V0J6Q4"/>
<dbReference type="GO" id="GO:0023052">
    <property type="term" value="P:signaling"/>
    <property type="evidence" value="ECO:0007669"/>
    <property type="project" value="UniProtKB-ARBA"/>
</dbReference>
<dbReference type="PRINTS" id="PR00320">
    <property type="entry name" value="GPROTEINBRPT"/>
</dbReference>
<comment type="domain">
    <text evidence="11">Dimerization mediated by the LisH domain may be required to activate dynein.</text>
</comment>
<accession>A0A0V0J6Q4</accession>
<dbReference type="PROSITE" id="PS00678">
    <property type="entry name" value="WD_REPEATS_1"/>
    <property type="match status" value="4"/>
</dbReference>
<feature type="repeat" description="WD" evidence="12">
    <location>
        <begin position="375"/>
        <end position="416"/>
    </location>
</feature>
<dbReference type="InterPro" id="IPR037190">
    <property type="entry name" value="LIS1_N"/>
</dbReference>
<dbReference type="EMBL" id="GEEE01023051">
    <property type="protein sequence ID" value="JAP40174.1"/>
    <property type="molecule type" value="Transcribed_RNA"/>
</dbReference>
<dbReference type="GO" id="GO:0051012">
    <property type="term" value="P:microtubule sliding"/>
    <property type="evidence" value="ECO:0007669"/>
    <property type="project" value="UniProtKB-UniRule"/>
</dbReference>
<comment type="similarity">
    <text evidence="11">Belongs to the WD repeat LIS1/nudF family.</text>
</comment>
<feature type="repeat" description="WD" evidence="12">
    <location>
        <begin position="417"/>
        <end position="451"/>
    </location>
</feature>
<dbReference type="GO" id="GO:0005813">
    <property type="term" value="C:centrosome"/>
    <property type="evidence" value="ECO:0007669"/>
    <property type="project" value="UniProtKB-SubCell"/>
</dbReference>
<feature type="domain" description="PAC1-like LisH-like dimerisation" evidence="14">
    <location>
        <begin position="5"/>
        <end position="37"/>
    </location>
</feature>
<comment type="function">
    <text evidence="11">Positively regulates the activity of the minus-end directed microtubule motor protein dynein. May enhance dynein-mediated microtubule sliding by targeting dynein to the microtubule plus end. Required for several dynein- and microtubule-dependent processes.</text>
</comment>
<reference evidence="15" key="1">
    <citation type="submission" date="2016-01" db="EMBL/GenBank/DDBJ databases">
        <title>Reference transcriptome for the parasite Schistocephalus solidus: insights into the molecular evolution of parasitism.</title>
        <authorList>
            <person name="Hebert F.O."/>
            <person name="Grambauer S."/>
            <person name="Barber I."/>
            <person name="Landry C.R."/>
            <person name="Aubin-Horth N."/>
        </authorList>
    </citation>
    <scope>NUCLEOTIDE SEQUENCE</scope>
</reference>
<feature type="region of interest" description="Disordered" evidence="13">
    <location>
        <begin position="91"/>
        <end position="117"/>
    </location>
</feature>
<dbReference type="PANTHER" id="PTHR22847">
    <property type="entry name" value="WD40 REPEAT PROTEIN"/>
    <property type="match status" value="1"/>
</dbReference>
<evidence type="ECO:0000256" key="10">
    <source>
        <dbReference type="ARBA" id="ARBA00023306"/>
    </source>
</evidence>
<dbReference type="GO" id="GO:0007154">
    <property type="term" value="P:cell communication"/>
    <property type="evidence" value="ECO:0007669"/>
    <property type="project" value="UniProtKB-ARBA"/>
</dbReference>
<dbReference type="SUPFAM" id="SSF109925">
    <property type="entry name" value="Lissencephaly-1 protein (Lis-1, PAF-AH alpha) N-terminal domain"/>
    <property type="match status" value="1"/>
</dbReference>
<dbReference type="Gene3D" id="1.20.960.30">
    <property type="match status" value="1"/>
</dbReference>
<keyword evidence="3 12" id="KW-0853">WD repeat</keyword>
<feature type="repeat" description="WD" evidence="12">
    <location>
        <begin position="203"/>
        <end position="244"/>
    </location>
</feature>
<dbReference type="EMBL" id="GEEE01002378">
    <property type="protein sequence ID" value="JAP60847.1"/>
    <property type="molecule type" value="Transcribed_RNA"/>
</dbReference>
<evidence type="ECO:0000256" key="7">
    <source>
        <dbReference type="ARBA" id="ARBA00022776"/>
    </source>
</evidence>
<organism evidence="15">
    <name type="scientific">Schistocephalus solidus</name>
    <name type="common">Tapeworm</name>
    <dbReference type="NCBI Taxonomy" id="70667"/>
    <lineage>
        <taxon>Eukaryota</taxon>
        <taxon>Metazoa</taxon>
        <taxon>Spiralia</taxon>
        <taxon>Lophotrochozoa</taxon>
        <taxon>Platyhelminthes</taxon>
        <taxon>Cestoda</taxon>
        <taxon>Eucestoda</taxon>
        <taxon>Diphyllobothriidea</taxon>
        <taxon>Diphyllobothriidae</taxon>
        <taxon>Schistocephalus</taxon>
    </lineage>
</organism>
<dbReference type="InterPro" id="IPR020472">
    <property type="entry name" value="WD40_PAC1"/>
</dbReference>
<dbReference type="SUPFAM" id="SSF50978">
    <property type="entry name" value="WD40 repeat-like"/>
    <property type="match status" value="1"/>
</dbReference>
<evidence type="ECO:0000256" key="5">
    <source>
        <dbReference type="ARBA" id="ARBA00022701"/>
    </source>
</evidence>
<dbReference type="PROSITE" id="PS00068">
    <property type="entry name" value="MDH"/>
    <property type="match status" value="1"/>
</dbReference>
<dbReference type="InterPro" id="IPR001680">
    <property type="entry name" value="WD40_rpt"/>
</dbReference>
<dbReference type="HAMAP" id="MF_03141">
    <property type="entry name" value="lis1"/>
    <property type="match status" value="1"/>
</dbReference>
<dbReference type="SMART" id="SM00667">
    <property type="entry name" value="LisH"/>
    <property type="match status" value="1"/>
</dbReference>
<dbReference type="PROSITE" id="PS50082">
    <property type="entry name" value="WD_REPEATS_2"/>
    <property type="match status" value="7"/>
</dbReference>
<keyword evidence="2 11" id="KW-0963">Cytoplasm</keyword>
<evidence type="ECO:0000256" key="6">
    <source>
        <dbReference type="ARBA" id="ARBA00022737"/>
    </source>
</evidence>
<dbReference type="GO" id="GO:0005874">
    <property type="term" value="C:microtubule"/>
    <property type="evidence" value="ECO:0007669"/>
    <property type="project" value="UniProtKB-KW"/>
</dbReference>
<dbReference type="Pfam" id="PF00400">
    <property type="entry name" value="WD40"/>
    <property type="match status" value="7"/>
</dbReference>
<dbReference type="GO" id="GO:0000132">
    <property type="term" value="P:establishment of mitotic spindle orientation"/>
    <property type="evidence" value="ECO:0007669"/>
    <property type="project" value="UniProtKB-UniRule"/>
</dbReference>
<evidence type="ECO:0000256" key="13">
    <source>
        <dbReference type="SAM" id="MobiDB-lite"/>
    </source>
</evidence>
<dbReference type="PIRSF" id="PIRSF037647">
    <property type="entry name" value="Dynein_regulator_Lis1"/>
    <property type="match status" value="1"/>
</dbReference>
<keyword evidence="6" id="KW-0677">Repeat</keyword>